<evidence type="ECO:0000313" key="1">
    <source>
        <dbReference type="EMBL" id="REG86346.1"/>
    </source>
</evidence>
<name>A0A3E0DSF8_9BACT</name>
<dbReference type="Proteomes" id="UP000256405">
    <property type="component" value="Unassembled WGS sequence"/>
</dbReference>
<accession>A0A3E0DSF8</accession>
<organism evidence="1 2">
    <name type="scientific">Algoriphagus antarcticus</name>
    <dbReference type="NCBI Taxonomy" id="238540"/>
    <lineage>
        <taxon>Bacteria</taxon>
        <taxon>Pseudomonadati</taxon>
        <taxon>Bacteroidota</taxon>
        <taxon>Cytophagia</taxon>
        <taxon>Cytophagales</taxon>
        <taxon>Cyclobacteriaceae</taxon>
        <taxon>Algoriphagus</taxon>
    </lineage>
</organism>
<proteinExistence type="predicted"/>
<comment type="caution">
    <text evidence="1">The sequence shown here is derived from an EMBL/GenBank/DDBJ whole genome shotgun (WGS) entry which is preliminary data.</text>
</comment>
<reference evidence="1 2" key="1">
    <citation type="submission" date="2018-08" db="EMBL/GenBank/DDBJ databases">
        <title>Genomic Encyclopedia of Archaeal and Bacterial Type Strains, Phase II (KMG-II): from individual species to whole genera.</title>
        <authorList>
            <person name="Goeker M."/>
        </authorList>
    </citation>
    <scope>NUCLEOTIDE SEQUENCE [LARGE SCALE GENOMIC DNA]</scope>
    <source>
        <strain evidence="1 2">DSM 15986</strain>
    </source>
</reference>
<dbReference type="OrthoDB" id="9798269at2"/>
<dbReference type="RefSeq" id="WP_086541140.1">
    <property type="nucleotide sequence ID" value="NZ_MSSW01000019.1"/>
</dbReference>
<evidence type="ECO:0008006" key="3">
    <source>
        <dbReference type="Google" id="ProtNLM"/>
    </source>
</evidence>
<dbReference type="EMBL" id="QUNF01000012">
    <property type="protein sequence ID" value="REG86346.1"/>
    <property type="molecule type" value="Genomic_DNA"/>
</dbReference>
<dbReference type="AlphaFoldDB" id="A0A3E0DSF8"/>
<keyword evidence="2" id="KW-1185">Reference proteome</keyword>
<sequence length="212" mass="24265">MEFHNLFQEYQEEPLNRQVMLSLLKKYKRPNDKISELVKAGWLTILKNGLYIAGPESKLLRPESFLIANHLLGPSYVSMEASLSYWGFIPERVFETISVTVKAAKTYKTAVGRFSYRQASLPYYSYGIRSVALTPRQTAMIASPEKAICDKIVMTYGINLRSSKQVMDFLTGDMRMSEELFRGFNLDVMDTWIPEAPKKSSLQVLVKTIRSL</sequence>
<evidence type="ECO:0000313" key="2">
    <source>
        <dbReference type="Proteomes" id="UP000256405"/>
    </source>
</evidence>
<gene>
    <name evidence="1" type="ORF">C8N25_11250</name>
</gene>
<protein>
    <recommendedName>
        <fullName evidence="3">Transcriptional regulator with AbiEi antitoxin domain of type IV toxin-antitoxin system</fullName>
    </recommendedName>
</protein>